<evidence type="ECO:0000256" key="1">
    <source>
        <dbReference type="SAM" id="MobiDB-lite"/>
    </source>
</evidence>
<feature type="compositionally biased region" description="Polar residues" evidence="1">
    <location>
        <begin position="69"/>
        <end position="81"/>
    </location>
</feature>
<dbReference type="Proteomes" id="UP000191285">
    <property type="component" value="Unassembled WGS sequence"/>
</dbReference>
<feature type="compositionally biased region" description="Acidic residues" evidence="1">
    <location>
        <begin position="259"/>
        <end position="269"/>
    </location>
</feature>
<feature type="compositionally biased region" description="Low complexity" evidence="1">
    <location>
        <begin position="296"/>
        <end position="308"/>
    </location>
</feature>
<dbReference type="PANTHER" id="PTHR42084">
    <property type="entry name" value="YALI0E26631P"/>
    <property type="match status" value="1"/>
</dbReference>
<dbReference type="AlphaFoldDB" id="A0A1V6T1Z1"/>
<organism evidence="2 3">
    <name type="scientific">Penicillium steckii</name>
    <dbReference type="NCBI Taxonomy" id="303698"/>
    <lineage>
        <taxon>Eukaryota</taxon>
        <taxon>Fungi</taxon>
        <taxon>Dikarya</taxon>
        <taxon>Ascomycota</taxon>
        <taxon>Pezizomycotina</taxon>
        <taxon>Eurotiomycetes</taxon>
        <taxon>Eurotiomycetidae</taxon>
        <taxon>Eurotiales</taxon>
        <taxon>Aspergillaceae</taxon>
        <taxon>Penicillium</taxon>
    </lineage>
</organism>
<name>A0A1V6T1Z1_9EURO</name>
<gene>
    <name evidence="2" type="ORF">PENSTE_c014G05805</name>
</gene>
<feature type="compositionally biased region" description="Polar residues" evidence="1">
    <location>
        <begin position="48"/>
        <end position="60"/>
    </location>
</feature>
<keyword evidence="3" id="KW-1185">Reference proteome</keyword>
<feature type="region of interest" description="Disordered" evidence="1">
    <location>
        <begin position="1"/>
        <end position="315"/>
    </location>
</feature>
<sequence>MSADLLAEFGQGNAPAQSSLGTQSTKQSQTQSNQLGSDFDQSDDIFFGTSSKFQSATTPPLGSKPVSGQYMTQATTGQQSRPDVPAFNIPRQNNSDILFDATEDLPASDAEDDWGDFEGPEASATQPNHSAYSISAAQEANPSIPPTTAPQIDQSASNLDLLESLSIEDTTSSTKKSHGGVENKPSQQNVTSPTSNPTWDDDSFGDWGEFTEAPSKTSKSPTHKSTFKASPDSVPKPMARSPAKKKSITPKPTPPAPAWDDDAFDDWGDFNDGPAPAPAAISTPKKSSHTSPPPTDSFTSGSTTQSSTVRPTNIPPPSVLLELLVDLMNNLQKEAASTSKTRQESTDQSKTAAKIHTTLSTAARIIAGRTLRWKRDTILSQSMRIGPARAGKSSGMKLSAVNKHEDVKEEQDAVDVLALWRERAALFNNVVQAAGLRPIPTVASPAALKVVTAKSGQGALKATHACALCALQRDERLLRVDEDNVQDSFGEWWTEHWGHTGCRLFWEANHSLLGQR</sequence>
<protein>
    <submittedName>
        <fullName evidence="2">Uncharacterized protein</fullName>
    </submittedName>
</protein>
<feature type="compositionally biased region" description="Polar residues" evidence="1">
    <location>
        <begin position="184"/>
        <end position="198"/>
    </location>
</feature>
<dbReference type="STRING" id="303698.A0A1V6T1Z1"/>
<feature type="compositionally biased region" description="Polar residues" evidence="1">
    <location>
        <begin position="149"/>
        <end position="158"/>
    </location>
</feature>
<dbReference type="EMBL" id="MLKD01000014">
    <property type="protein sequence ID" value="OQE19930.1"/>
    <property type="molecule type" value="Genomic_DNA"/>
</dbReference>
<comment type="caution">
    <text evidence="2">The sequence shown here is derived from an EMBL/GenBank/DDBJ whole genome shotgun (WGS) entry which is preliminary data.</text>
</comment>
<feature type="compositionally biased region" description="Acidic residues" evidence="1">
    <location>
        <begin position="109"/>
        <end position="119"/>
    </location>
</feature>
<accession>A0A1V6T1Z1</accession>
<reference evidence="3" key="1">
    <citation type="journal article" date="2017" name="Nat. Microbiol.">
        <title>Global analysis of biosynthetic gene clusters reveals vast potential of secondary metabolite production in Penicillium species.</title>
        <authorList>
            <person name="Nielsen J.C."/>
            <person name="Grijseels S."/>
            <person name="Prigent S."/>
            <person name="Ji B."/>
            <person name="Dainat J."/>
            <person name="Nielsen K.F."/>
            <person name="Frisvad J.C."/>
            <person name="Workman M."/>
            <person name="Nielsen J."/>
        </authorList>
    </citation>
    <scope>NUCLEOTIDE SEQUENCE [LARGE SCALE GENOMIC DNA]</scope>
    <source>
        <strain evidence="3">IBT 24891</strain>
    </source>
</reference>
<dbReference type="OrthoDB" id="5420391at2759"/>
<evidence type="ECO:0000313" key="3">
    <source>
        <dbReference type="Proteomes" id="UP000191285"/>
    </source>
</evidence>
<dbReference type="PANTHER" id="PTHR42084:SF1">
    <property type="entry name" value="SERINE_THREONINE-PROTEIN KINASE PPK6"/>
    <property type="match status" value="1"/>
</dbReference>
<feature type="compositionally biased region" description="Low complexity" evidence="1">
    <location>
        <begin position="17"/>
        <end position="34"/>
    </location>
</feature>
<feature type="compositionally biased region" description="Polar residues" evidence="1">
    <location>
        <begin position="123"/>
        <end position="141"/>
    </location>
</feature>
<proteinExistence type="predicted"/>
<evidence type="ECO:0000313" key="2">
    <source>
        <dbReference type="EMBL" id="OQE19930.1"/>
    </source>
</evidence>